<accession>F8E373</accession>
<evidence type="ECO:0000313" key="2">
    <source>
        <dbReference type="EMBL" id="AEI10345.1"/>
    </source>
</evidence>
<keyword evidence="3" id="KW-1185">Reference proteome</keyword>
<organism evidence="2 3">
    <name type="scientific">Corynebacterium resistens (strain DSM 45100 / JCM 12819 / GTC 2026 / SICGH 158)</name>
    <dbReference type="NCBI Taxonomy" id="662755"/>
    <lineage>
        <taxon>Bacteria</taxon>
        <taxon>Bacillati</taxon>
        <taxon>Actinomycetota</taxon>
        <taxon>Actinomycetes</taxon>
        <taxon>Mycobacteriales</taxon>
        <taxon>Corynebacteriaceae</taxon>
        <taxon>Corynebacterium</taxon>
    </lineage>
</organism>
<dbReference type="STRING" id="662755.CRES_1992"/>
<dbReference type="AlphaFoldDB" id="F8E373"/>
<dbReference type="eggNOG" id="ENOG50328T6">
    <property type="taxonomic scope" value="Bacteria"/>
</dbReference>
<feature type="region of interest" description="Disordered" evidence="1">
    <location>
        <begin position="60"/>
        <end position="110"/>
    </location>
</feature>
<dbReference type="HOGENOM" id="CLU_2166742_0_0_11"/>
<gene>
    <name evidence="2" type="ordered locus">CRES_1992</name>
</gene>
<evidence type="ECO:0000313" key="3">
    <source>
        <dbReference type="Proteomes" id="UP000000492"/>
    </source>
</evidence>
<proteinExistence type="predicted"/>
<dbReference type="EMBL" id="CP002857">
    <property type="protein sequence ID" value="AEI10345.1"/>
    <property type="molecule type" value="Genomic_DNA"/>
</dbReference>
<protein>
    <submittedName>
        <fullName evidence="2">Uncharacterized protein</fullName>
    </submittedName>
</protein>
<dbReference type="Proteomes" id="UP000000492">
    <property type="component" value="Chromosome"/>
</dbReference>
<sequence length="110" mass="11309">MPARLSGMNPIIARVKNSALTFPQVHAPGLAGALVRSLTGGSGKSGSSAASFHSDAAYRSPALSIGEPGERYAPQYPKDGRVDGIRAAQAAAARPAPAQKLERNIVDVES</sequence>
<feature type="compositionally biased region" description="Basic and acidic residues" evidence="1">
    <location>
        <begin position="100"/>
        <end position="110"/>
    </location>
</feature>
<reference evidence="2 3" key="1">
    <citation type="journal article" date="2012" name="BMC Genomics">
        <title>Complete genome sequence, lifestyle, and multi-drug resistance of the human pathogen Corynebacterium resistens DSM 45100 isolated from blood samples of a leukemia patient.</title>
        <authorList>
            <person name="Schroder J."/>
            <person name="Maus I."/>
            <person name="Meyer K."/>
            <person name="Wordemann S."/>
            <person name="Blom J."/>
            <person name="Jaenicke S."/>
            <person name="Schneider J."/>
            <person name="Trost E."/>
            <person name="Tauch A."/>
        </authorList>
    </citation>
    <scope>NUCLEOTIDE SEQUENCE [LARGE SCALE GENOMIC DNA]</scope>
    <source>
        <strain evidence="3">DSM 45100 / JCM 12819 / CCUG 50093 / GTC 2026 / SICGH 158</strain>
    </source>
</reference>
<evidence type="ECO:0000256" key="1">
    <source>
        <dbReference type="SAM" id="MobiDB-lite"/>
    </source>
</evidence>
<name>F8E373_CORRG</name>
<dbReference type="KEGG" id="crd:CRES_1992"/>
<feature type="compositionally biased region" description="Low complexity" evidence="1">
    <location>
        <begin position="86"/>
        <end position="99"/>
    </location>
</feature>